<gene>
    <name evidence="1" type="ORF">Tci_036579</name>
</gene>
<comment type="caution">
    <text evidence="1">The sequence shown here is derived from an EMBL/GenBank/DDBJ whole genome shotgun (WGS) entry which is preliminary data.</text>
</comment>
<accession>A0A6L2LS14</accession>
<protein>
    <submittedName>
        <fullName evidence="1">Uncharacterized protein</fullName>
    </submittedName>
</protein>
<evidence type="ECO:0000313" key="1">
    <source>
        <dbReference type="EMBL" id="GEU64601.1"/>
    </source>
</evidence>
<name>A0A6L2LS14_TANCI</name>
<dbReference type="AlphaFoldDB" id="A0A6L2LS14"/>
<sequence>MVVRLLAVSDVAPRHSLVTTPLATSCRLVARRGSEEEKDKEIALTTLYWLNGAPTEKCNEYLTESSRGKMGSPLIKESLTFFNCNDRESSGDKSS</sequence>
<dbReference type="PROSITE" id="PS51257">
    <property type="entry name" value="PROKAR_LIPOPROTEIN"/>
    <property type="match status" value="1"/>
</dbReference>
<dbReference type="EMBL" id="BKCJ010005050">
    <property type="protein sequence ID" value="GEU64601.1"/>
    <property type="molecule type" value="Genomic_DNA"/>
</dbReference>
<proteinExistence type="predicted"/>
<organism evidence="1">
    <name type="scientific">Tanacetum cinerariifolium</name>
    <name type="common">Dalmatian daisy</name>
    <name type="synonym">Chrysanthemum cinerariifolium</name>
    <dbReference type="NCBI Taxonomy" id="118510"/>
    <lineage>
        <taxon>Eukaryota</taxon>
        <taxon>Viridiplantae</taxon>
        <taxon>Streptophyta</taxon>
        <taxon>Embryophyta</taxon>
        <taxon>Tracheophyta</taxon>
        <taxon>Spermatophyta</taxon>
        <taxon>Magnoliopsida</taxon>
        <taxon>eudicotyledons</taxon>
        <taxon>Gunneridae</taxon>
        <taxon>Pentapetalae</taxon>
        <taxon>asterids</taxon>
        <taxon>campanulids</taxon>
        <taxon>Asterales</taxon>
        <taxon>Asteraceae</taxon>
        <taxon>Asteroideae</taxon>
        <taxon>Anthemideae</taxon>
        <taxon>Anthemidinae</taxon>
        <taxon>Tanacetum</taxon>
    </lineage>
</organism>
<reference evidence="1" key="1">
    <citation type="journal article" date="2019" name="Sci. Rep.">
        <title>Draft genome of Tanacetum cinerariifolium, the natural source of mosquito coil.</title>
        <authorList>
            <person name="Yamashiro T."/>
            <person name="Shiraishi A."/>
            <person name="Satake H."/>
            <person name="Nakayama K."/>
        </authorList>
    </citation>
    <scope>NUCLEOTIDE SEQUENCE</scope>
</reference>